<accession>A0A3B4TCE4</accession>
<dbReference type="Pfam" id="PF00048">
    <property type="entry name" value="IL8"/>
    <property type="match status" value="1"/>
</dbReference>
<reference evidence="4" key="2">
    <citation type="submission" date="2025-09" db="UniProtKB">
        <authorList>
            <consortium name="Ensembl"/>
        </authorList>
    </citation>
    <scope>IDENTIFICATION</scope>
</reference>
<dbReference type="InterPro" id="IPR036048">
    <property type="entry name" value="Interleukin_8-like_sf"/>
</dbReference>
<sequence>MVNCGSLLKLVLVAIFLVARSESGSAQGEKLASCCKTVTNKKINESITGYMVQKPHPPCVAAVILQTKSGLFCTQGSAPWVREKIIEFRQAKAQSTTASPTDVSLLSPASPTDVSLLSTASPTDVSLLSTASPTDVSLLSLIRSTASPPSSSTSQGDSE</sequence>
<evidence type="ECO:0000259" key="3">
    <source>
        <dbReference type="Pfam" id="PF00048"/>
    </source>
</evidence>
<keyword evidence="1" id="KW-0202">Cytokine</keyword>
<dbReference type="SUPFAM" id="SSF54117">
    <property type="entry name" value="Interleukin 8-like chemokines"/>
    <property type="match status" value="1"/>
</dbReference>
<evidence type="ECO:0000313" key="4">
    <source>
        <dbReference type="Ensembl" id="ENSSDUP00000003720.1"/>
    </source>
</evidence>
<dbReference type="OMA" id="YMIQERN"/>
<feature type="signal peptide" evidence="2">
    <location>
        <begin position="1"/>
        <end position="26"/>
    </location>
</feature>
<dbReference type="Ensembl" id="ENSSDUT00000003803.1">
    <property type="protein sequence ID" value="ENSSDUP00000003720.1"/>
    <property type="gene ID" value="ENSSDUG00000002821.1"/>
</dbReference>
<feature type="chain" id="PRO_5017371981" description="Chemokine interleukin-8-like domain-containing protein" evidence="2">
    <location>
        <begin position="27"/>
        <end position="159"/>
    </location>
</feature>
<organism evidence="4 5">
    <name type="scientific">Seriola dumerili</name>
    <name type="common">Greater amberjack</name>
    <name type="synonym">Caranx dumerili</name>
    <dbReference type="NCBI Taxonomy" id="41447"/>
    <lineage>
        <taxon>Eukaryota</taxon>
        <taxon>Metazoa</taxon>
        <taxon>Chordata</taxon>
        <taxon>Craniata</taxon>
        <taxon>Vertebrata</taxon>
        <taxon>Euteleostomi</taxon>
        <taxon>Actinopterygii</taxon>
        <taxon>Neopterygii</taxon>
        <taxon>Teleostei</taxon>
        <taxon>Neoteleostei</taxon>
        <taxon>Acanthomorphata</taxon>
        <taxon>Carangaria</taxon>
        <taxon>Carangiformes</taxon>
        <taxon>Carangidae</taxon>
        <taxon>Seriola</taxon>
    </lineage>
</organism>
<keyword evidence="5" id="KW-1185">Reference proteome</keyword>
<dbReference type="GO" id="GO:0008009">
    <property type="term" value="F:chemokine activity"/>
    <property type="evidence" value="ECO:0007669"/>
    <property type="project" value="InterPro"/>
</dbReference>
<protein>
    <recommendedName>
        <fullName evidence="3">Chemokine interleukin-8-like domain-containing protein</fullName>
    </recommendedName>
</protein>
<name>A0A3B4TCE4_SERDU</name>
<dbReference type="GO" id="GO:0005615">
    <property type="term" value="C:extracellular space"/>
    <property type="evidence" value="ECO:0007669"/>
    <property type="project" value="UniProtKB-KW"/>
</dbReference>
<dbReference type="InterPro" id="IPR001811">
    <property type="entry name" value="Chemokine_IL8-like_dom"/>
</dbReference>
<dbReference type="AlphaFoldDB" id="A0A3B4TCE4"/>
<evidence type="ECO:0000313" key="5">
    <source>
        <dbReference type="Proteomes" id="UP000261420"/>
    </source>
</evidence>
<feature type="domain" description="Chemokine interleukin-8-like" evidence="3">
    <location>
        <begin position="33"/>
        <end position="85"/>
    </location>
</feature>
<dbReference type="GeneTree" id="ENSGT01030000234839"/>
<reference evidence="4" key="1">
    <citation type="submission" date="2025-08" db="UniProtKB">
        <authorList>
            <consortium name="Ensembl"/>
        </authorList>
    </citation>
    <scope>IDENTIFICATION</scope>
</reference>
<dbReference type="Gene3D" id="2.40.50.40">
    <property type="match status" value="1"/>
</dbReference>
<dbReference type="GO" id="GO:0006955">
    <property type="term" value="P:immune response"/>
    <property type="evidence" value="ECO:0007669"/>
    <property type="project" value="InterPro"/>
</dbReference>
<keyword evidence="2" id="KW-0732">Signal</keyword>
<proteinExistence type="predicted"/>
<dbReference type="Proteomes" id="UP000261420">
    <property type="component" value="Unplaced"/>
</dbReference>
<evidence type="ECO:0000256" key="1">
    <source>
        <dbReference type="ARBA" id="ARBA00022514"/>
    </source>
</evidence>
<evidence type="ECO:0000256" key="2">
    <source>
        <dbReference type="SAM" id="SignalP"/>
    </source>
</evidence>